<dbReference type="HAMAP" id="MF_00002">
    <property type="entry name" value="Asp_carb_tr_reg"/>
    <property type="match status" value="1"/>
</dbReference>
<dbReference type="SUPFAM" id="SSF54893">
    <property type="entry name" value="Aspartate carbamoyltransferase, Regulatory-chain, N-terminal domain"/>
    <property type="match status" value="1"/>
</dbReference>
<dbReference type="PANTHER" id="PTHR35805">
    <property type="entry name" value="ASPARTATE CARBAMOYLTRANSFERASE REGULATORY CHAIN"/>
    <property type="match status" value="1"/>
</dbReference>
<proteinExistence type="inferred from homology"/>
<feature type="binding site" evidence="7">
    <location>
        <position position="118"/>
    </location>
    <ligand>
        <name>Zn(2+)</name>
        <dbReference type="ChEBI" id="CHEBI:29105"/>
    </ligand>
</feature>
<dbReference type="InterPro" id="IPR036793">
    <property type="entry name" value="Asp_carbatrfase_reg_N_sf"/>
</dbReference>
<keyword evidence="6 7" id="KW-0665">Pyrimidine biosynthesis</keyword>
<dbReference type="NCBIfam" id="TIGR00240">
    <property type="entry name" value="ATCase_reg"/>
    <property type="match status" value="1"/>
</dbReference>
<dbReference type="OrthoDB" id="7000at2157"/>
<comment type="similarity">
    <text evidence="2 7">Belongs to the PyrI family.</text>
</comment>
<comment type="function">
    <text evidence="1 7">Involved in allosteric regulation of aspartate carbamoyltransferase.</text>
</comment>
<dbReference type="Gene3D" id="2.30.30.20">
    <property type="entry name" value="Aspartate carbamoyltransferase regulatory subunit, C-terminal domain"/>
    <property type="match status" value="1"/>
</dbReference>
<protein>
    <recommendedName>
        <fullName evidence="3 7">Aspartate carbamoyltransferase regulatory chain</fullName>
    </recommendedName>
</protein>
<dbReference type="GO" id="GO:0006207">
    <property type="term" value="P:'de novo' pyrimidine nucleobase biosynthetic process"/>
    <property type="evidence" value="ECO:0007669"/>
    <property type="project" value="InterPro"/>
</dbReference>
<evidence type="ECO:0000256" key="1">
    <source>
        <dbReference type="ARBA" id="ARBA00002565"/>
    </source>
</evidence>
<feature type="domain" description="Aspartate carbamoyltransferase regulatory subunit C-terminal" evidence="9">
    <location>
        <begin position="107"/>
        <end position="153"/>
    </location>
</feature>
<organism evidence="10 11">
    <name type="scientific">Methanococcoides methylutens MM1</name>
    <dbReference type="NCBI Taxonomy" id="1434104"/>
    <lineage>
        <taxon>Archaea</taxon>
        <taxon>Methanobacteriati</taxon>
        <taxon>Methanobacteriota</taxon>
        <taxon>Stenosarchaea group</taxon>
        <taxon>Methanomicrobia</taxon>
        <taxon>Methanosarcinales</taxon>
        <taxon>Methanosarcinaceae</taxon>
        <taxon>Methanococcoides</taxon>
    </lineage>
</organism>
<dbReference type="Proteomes" id="UP000033048">
    <property type="component" value="Chromosome"/>
</dbReference>
<accession>A0A0E3SQ53</accession>
<dbReference type="GO" id="GO:0046872">
    <property type="term" value="F:metal ion binding"/>
    <property type="evidence" value="ECO:0007669"/>
    <property type="project" value="UniProtKB-KW"/>
</dbReference>
<sequence length="159" mass="17393">MSHEETPVPEIRVHPIKNGTVIDHITAGQALNVLNILNIPNAASGVISIIINAPSVHGIKDVVKIEGRELNVDEVDKISLISPKATINIIRNFEVSEKTHVHIPEIVDGVVKCINPNCISNSNEPVSSKFTVSTDGQRIILRCLYCERIISEDIGNHLL</sequence>
<dbReference type="PATRIC" id="fig|1434104.5.peg.697"/>
<keyword evidence="5 7" id="KW-0862">Zinc</keyword>
<feature type="binding site" evidence="7">
    <location>
        <position position="113"/>
    </location>
    <ligand>
        <name>Zn(2+)</name>
        <dbReference type="ChEBI" id="CHEBI:29105"/>
    </ligand>
</feature>
<dbReference type="GO" id="GO:0016740">
    <property type="term" value="F:transferase activity"/>
    <property type="evidence" value="ECO:0007669"/>
    <property type="project" value="UniProtKB-KW"/>
</dbReference>
<dbReference type="SUPFAM" id="SSF57825">
    <property type="entry name" value="Aspartate carbamoyltransferase, Regulatory-chain, C-terminal domain"/>
    <property type="match status" value="1"/>
</dbReference>
<gene>
    <name evidence="7" type="primary">pyrI</name>
    <name evidence="10" type="ORF">MCMEM_0648</name>
</gene>
<feature type="domain" description="Aspartate carbamoyltransferase regulatory subunit N-terminal" evidence="8">
    <location>
        <begin position="12"/>
        <end position="102"/>
    </location>
</feature>
<dbReference type="InterPro" id="IPR002801">
    <property type="entry name" value="Asp_carbamoylTrfase_reg"/>
</dbReference>
<comment type="subunit">
    <text evidence="7">Contains catalytic and regulatory chains.</text>
</comment>
<evidence type="ECO:0000256" key="3">
    <source>
        <dbReference type="ARBA" id="ARBA00021764"/>
    </source>
</evidence>
<evidence type="ECO:0000256" key="2">
    <source>
        <dbReference type="ARBA" id="ARBA00010498"/>
    </source>
</evidence>
<evidence type="ECO:0000259" key="8">
    <source>
        <dbReference type="Pfam" id="PF01948"/>
    </source>
</evidence>
<evidence type="ECO:0000256" key="7">
    <source>
        <dbReference type="HAMAP-Rule" id="MF_00002"/>
    </source>
</evidence>
<evidence type="ECO:0000259" key="9">
    <source>
        <dbReference type="Pfam" id="PF02748"/>
    </source>
</evidence>
<keyword evidence="10" id="KW-0808">Transferase</keyword>
<feature type="binding site" evidence="7">
    <location>
        <position position="146"/>
    </location>
    <ligand>
        <name>Zn(2+)</name>
        <dbReference type="ChEBI" id="CHEBI:29105"/>
    </ligand>
</feature>
<dbReference type="HOGENOM" id="CLU_128576_0_0_2"/>
<dbReference type="Gene3D" id="3.30.70.140">
    <property type="entry name" value="Aspartate carbamoyltransferase regulatory subunit, N-terminal domain"/>
    <property type="match status" value="1"/>
</dbReference>
<dbReference type="RefSeq" id="WP_048204883.1">
    <property type="nucleotide sequence ID" value="NZ_CP009518.1"/>
</dbReference>
<dbReference type="GeneID" id="24893155"/>
<dbReference type="InterPro" id="IPR036792">
    <property type="entry name" value="Asp_carbatrfase_reg_C_sf"/>
</dbReference>
<dbReference type="PANTHER" id="PTHR35805:SF1">
    <property type="entry name" value="ASPARTATE CARBAMOYLTRANSFERASE REGULATORY CHAIN"/>
    <property type="match status" value="1"/>
</dbReference>
<name>A0A0E3SQ53_METMT</name>
<evidence type="ECO:0000256" key="4">
    <source>
        <dbReference type="ARBA" id="ARBA00022723"/>
    </source>
</evidence>
<comment type="cofactor">
    <cofactor evidence="7">
        <name>Zn(2+)</name>
        <dbReference type="ChEBI" id="CHEBI:29105"/>
    </cofactor>
    <text evidence="7">Binds 1 zinc ion per subunit.</text>
</comment>
<dbReference type="InterPro" id="IPR020542">
    <property type="entry name" value="Asp_carbamoyltrfase_reg_C"/>
</dbReference>
<dbReference type="Pfam" id="PF02748">
    <property type="entry name" value="PyrI_C"/>
    <property type="match status" value="1"/>
</dbReference>
<dbReference type="STRING" id="1434104.MCMEM_0648"/>
<keyword evidence="4 7" id="KW-0479">Metal-binding</keyword>
<dbReference type="GO" id="GO:0006221">
    <property type="term" value="P:pyrimidine nucleotide biosynthetic process"/>
    <property type="evidence" value="ECO:0007669"/>
    <property type="project" value="UniProtKB-UniRule"/>
</dbReference>
<dbReference type="Pfam" id="PF01948">
    <property type="entry name" value="PyrI"/>
    <property type="match status" value="1"/>
</dbReference>
<reference evidence="10 11" key="1">
    <citation type="submission" date="2014-07" db="EMBL/GenBank/DDBJ databases">
        <title>Methanogenic archaea and the global carbon cycle.</title>
        <authorList>
            <person name="Henriksen J.R."/>
            <person name="Luke J."/>
            <person name="Reinhart S."/>
            <person name="Benedict M.N."/>
            <person name="Youngblut N.D."/>
            <person name="Metcalf M.E."/>
            <person name="Whitaker R.J."/>
            <person name="Metcalf W.W."/>
        </authorList>
    </citation>
    <scope>NUCLEOTIDE SEQUENCE [LARGE SCALE GENOMIC DNA]</scope>
    <source>
        <strain evidence="10 11">MM1</strain>
    </source>
</reference>
<evidence type="ECO:0000313" key="11">
    <source>
        <dbReference type="Proteomes" id="UP000033048"/>
    </source>
</evidence>
<dbReference type="GO" id="GO:0009347">
    <property type="term" value="C:aspartate carbamoyltransferase complex"/>
    <property type="evidence" value="ECO:0007669"/>
    <property type="project" value="InterPro"/>
</dbReference>
<dbReference type="KEGG" id="mmet:MCMEM_0648"/>
<feature type="binding site" evidence="7">
    <location>
        <position position="143"/>
    </location>
    <ligand>
        <name>Zn(2+)</name>
        <dbReference type="ChEBI" id="CHEBI:29105"/>
    </ligand>
</feature>
<evidence type="ECO:0000256" key="5">
    <source>
        <dbReference type="ARBA" id="ARBA00022833"/>
    </source>
</evidence>
<dbReference type="AlphaFoldDB" id="A0A0E3SQ53"/>
<dbReference type="InterPro" id="IPR020545">
    <property type="entry name" value="Asp_carbamoyltransf_reg_N"/>
</dbReference>
<evidence type="ECO:0000313" key="10">
    <source>
        <dbReference type="EMBL" id="AKB84701.1"/>
    </source>
</evidence>
<evidence type="ECO:0000256" key="6">
    <source>
        <dbReference type="ARBA" id="ARBA00022975"/>
    </source>
</evidence>
<keyword evidence="11" id="KW-1185">Reference proteome</keyword>
<dbReference type="EMBL" id="CP009518">
    <property type="protein sequence ID" value="AKB84701.1"/>
    <property type="molecule type" value="Genomic_DNA"/>
</dbReference>